<dbReference type="GO" id="GO:0005829">
    <property type="term" value="C:cytosol"/>
    <property type="evidence" value="ECO:0007669"/>
    <property type="project" value="TreeGrafter"/>
</dbReference>
<keyword evidence="2" id="KW-0378">Hydrolase</keyword>
<dbReference type="GO" id="GO:0009143">
    <property type="term" value="P:nucleoside triphosphate catabolic process"/>
    <property type="evidence" value="ECO:0007669"/>
    <property type="project" value="InterPro"/>
</dbReference>
<dbReference type="SUPFAM" id="SSF52972">
    <property type="entry name" value="ITPase-like"/>
    <property type="match status" value="1"/>
</dbReference>
<dbReference type="EMBL" id="JACIUZ010000044">
    <property type="protein sequence ID" value="MBB1063659.1"/>
    <property type="molecule type" value="Genomic_DNA"/>
</dbReference>
<evidence type="ECO:0000313" key="4">
    <source>
        <dbReference type="EMBL" id="MBB1086813.1"/>
    </source>
</evidence>
<dbReference type="GO" id="GO:0047429">
    <property type="term" value="F:nucleoside triphosphate diphosphatase activity"/>
    <property type="evidence" value="ECO:0007669"/>
    <property type="project" value="InterPro"/>
</dbReference>
<evidence type="ECO:0000313" key="6">
    <source>
        <dbReference type="Proteomes" id="UP000544052"/>
    </source>
</evidence>
<dbReference type="PANTHER" id="PTHR11067">
    <property type="entry name" value="INOSINE TRIPHOSPHATE PYROPHOSPHATASE/HAM1 PROTEIN"/>
    <property type="match status" value="1"/>
</dbReference>
<dbReference type="Pfam" id="PF01725">
    <property type="entry name" value="Ham1p_like"/>
    <property type="match status" value="1"/>
</dbReference>
<dbReference type="InterPro" id="IPR002637">
    <property type="entry name" value="RdgB/HAM1"/>
</dbReference>
<accession>A0A7W3U0R0</accession>
<evidence type="ECO:0000313" key="5">
    <source>
        <dbReference type="Proteomes" id="UP000518255"/>
    </source>
</evidence>
<proteinExistence type="inferred from homology"/>
<dbReference type="EMBL" id="JACIUY010000064">
    <property type="protein sequence ID" value="MBB1086813.1"/>
    <property type="molecule type" value="Genomic_DNA"/>
</dbReference>
<comment type="similarity">
    <text evidence="1">Belongs to the HAM1 NTPase family.</text>
</comment>
<organism evidence="4 5">
    <name type="scientific">Limosilactobacillus fastidiosus</name>
    <dbReference type="NCBI Taxonomy" id="2759855"/>
    <lineage>
        <taxon>Bacteria</taxon>
        <taxon>Bacillati</taxon>
        <taxon>Bacillota</taxon>
        <taxon>Bacilli</taxon>
        <taxon>Lactobacillales</taxon>
        <taxon>Lactobacillaceae</taxon>
        <taxon>Limosilactobacillus</taxon>
    </lineage>
</organism>
<gene>
    <name evidence="4" type="ORF">H5R63_08495</name>
    <name evidence="3" type="ORF">H5R64_07810</name>
</gene>
<evidence type="ECO:0000256" key="1">
    <source>
        <dbReference type="ARBA" id="ARBA00008023"/>
    </source>
</evidence>
<dbReference type="InterPro" id="IPR029001">
    <property type="entry name" value="ITPase-like_fam"/>
</dbReference>
<dbReference type="RefSeq" id="WP_182581670.1">
    <property type="nucleotide sequence ID" value="NZ_JACIUY010000064.1"/>
</dbReference>
<protein>
    <submittedName>
        <fullName evidence="4">Non-canonical purine NTP pyrophosphatase</fullName>
    </submittedName>
</protein>
<comment type="caution">
    <text evidence="4">The sequence shown here is derived from an EMBL/GenBank/DDBJ whole genome shotgun (WGS) entry which is preliminary data.</text>
</comment>
<dbReference type="Proteomes" id="UP000518255">
    <property type="component" value="Unassembled WGS sequence"/>
</dbReference>
<keyword evidence="6" id="KW-1185">Reference proteome</keyword>
<dbReference type="Proteomes" id="UP000544052">
    <property type="component" value="Unassembled WGS sequence"/>
</dbReference>
<reference evidence="5 6" key="1">
    <citation type="submission" date="2020-07" db="EMBL/GenBank/DDBJ databases">
        <title>Description of Limosilactobacillus balticus sp. nov., Limosilactobacillus agrestis sp. nov., Limosilactobacillus albertensis sp. nov., Limosilactobacillus rudii sp. nov., Limosilactobacillus fastidiosus sp. nov., five novel Limosilactobacillus species isolated from the vertebrate gastrointestinal tract, and proposal of 6 subspecies of Limosilactobacillus reuteri adapted to the gastrointestinal tract of specific vertebrate hosts.</title>
        <authorList>
            <person name="Li F."/>
            <person name="Cheng C."/>
            <person name="Zheng J."/>
            <person name="Quevedo R.M."/>
            <person name="Li J."/>
            <person name="Roos S."/>
            <person name="Gaenzle M.G."/>
            <person name="Walter J."/>
        </authorList>
    </citation>
    <scope>NUCLEOTIDE SEQUENCE [LARGE SCALE GENOMIC DNA]</scope>
    <source>
        <strain evidence="4 5">WF-MA3-C</strain>
        <strain evidence="3 6">WF-MO7-1</strain>
    </source>
</reference>
<name>A0A7W3U0R0_9LACO</name>
<sequence length="198" mass="22238">MQFIIASNNRDKIKEIQRILRVRQNNAIPYTELIEKKHFPPEGNRSYTENASEKALFISKFLPEELVIADDSGLSLKAQPGILGVRTARDLANYPTAHEYAQHIIQLVQGRDRSFKMTTVLTCAYQGRILKTVPGILEGEIARTERGTAGEGFSRILIPENSTKTLAQMAFNEAYPYLTRAQAAEGLDRFLKKKGNQG</sequence>
<dbReference type="CDD" id="cd00985">
    <property type="entry name" value="Maf_Ham1"/>
    <property type="match status" value="1"/>
</dbReference>
<dbReference type="Gene3D" id="3.90.950.10">
    <property type="match status" value="1"/>
</dbReference>
<dbReference type="PANTHER" id="PTHR11067:SF9">
    <property type="entry name" value="INOSINE TRIPHOSPHATE PYROPHOSPHATASE"/>
    <property type="match status" value="1"/>
</dbReference>
<dbReference type="AlphaFoldDB" id="A0A7W3U0R0"/>
<evidence type="ECO:0000256" key="2">
    <source>
        <dbReference type="ARBA" id="ARBA00022801"/>
    </source>
</evidence>
<evidence type="ECO:0000313" key="3">
    <source>
        <dbReference type="EMBL" id="MBB1063659.1"/>
    </source>
</evidence>